<protein>
    <submittedName>
        <fullName evidence="1">Uncharacterized protein</fullName>
    </submittedName>
</protein>
<name>A0A3P7NKC0_CYLGO</name>
<reference evidence="1 2" key="1">
    <citation type="submission" date="2018-11" db="EMBL/GenBank/DDBJ databases">
        <authorList>
            <consortium name="Pathogen Informatics"/>
        </authorList>
    </citation>
    <scope>NUCLEOTIDE SEQUENCE [LARGE SCALE GENOMIC DNA]</scope>
</reference>
<dbReference type="AlphaFoldDB" id="A0A3P7NKC0"/>
<dbReference type="OrthoDB" id="5846262at2759"/>
<proteinExistence type="predicted"/>
<keyword evidence="2" id="KW-1185">Reference proteome</keyword>
<evidence type="ECO:0000313" key="1">
    <source>
        <dbReference type="EMBL" id="VDN31441.1"/>
    </source>
</evidence>
<accession>A0A3P7NKC0</accession>
<dbReference type="Proteomes" id="UP000271889">
    <property type="component" value="Unassembled WGS sequence"/>
</dbReference>
<organism evidence="1 2">
    <name type="scientific">Cylicostephanus goldi</name>
    <name type="common">Nematode worm</name>
    <dbReference type="NCBI Taxonomy" id="71465"/>
    <lineage>
        <taxon>Eukaryota</taxon>
        <taxon>Metazoa</taxon>
        <taxon>Ecdysozoa</taxon>
        <taxon>Nematoda</taxon>
        <taxon>Chromadorea</taxon>
        <taxon>Rhabditida</taxon>
        <taxon>Rhabditina</taxon>
        <taxon>Rhabditomorpha</taxon>
        <taxon>Strongyloidea</taxon>
        <taxon>Strongylidae</taxon>
        <taxon>Cylicostephanus</taxon>
    </lineage>
</organism>
<sequence length="83" mass="9668">MEYLPDCRGSEEVAYIEEIVNLTWHVDPPSFPIGSNEEIKLNDMTITKTRYEKCAGPYPMFRGSGKHLHNRYHFKSSLLLNHN</sequence>
<evidence type="ECO:0000313" key="2">
    <source>
        <dbReference type="Proteomes" id="UP000271889"/>
    </source>
</evidence>
<dbReference type="EMBL" id="UYRV01118966">
    <property type="protein sequence ID" value="VDN31441.1"/>
    <property type="molecule type" value="Genomic_DNA"/>
</dbReference>
<gene>
    <name evidence="1" type="ORF">CGOC_LOCUS11822</name>
</gene>